<feature type="compositionally biased region" description="Basic and acidic residues" evidence="1">
    <location>
        <begin position="156"/>
        <end position="177"/>
    </location>
</feature>
<feature type="region of interest" description="Disordered" evidence="1">
    <location>
        <begin position="123"/>
        <end position="177"/>
    </location>
</feature>
<keyword evidence="3" id="KW-1185">Reference proteome</keyword>
<organism evidence="2 3">
    <name type="scientific">Prorocentrum cordatum</name>
    <dbReference type="NCBI Taxonomy" id="2364126"/>
    <lineage>
        <taxon>Eukaryota</taxon>
        <taxon>Sar</taxon>
        <taxon>Alveolata</taxon>
        <taxon>Dinophyceae</taxon>
        <taxon>Prorocentrales</taxon>
        <taxon>Prorocentraceae</taxon>
        <taxon>Prorocentrum</taxon>
    </lineage>
</organism>
<evidence type="ECO:0000313" key="2">
    <source>
        <dbReference type="EMBL" id="CAK0804168.1"/>
    </source>
</evidence>
<name>A0ABN9QHF1_9DINO</name>
<comment type="caution">
    <text evidence="2">The sequence shown here is derived from an EMBL/GenBank/DDBJ whole genome shotgun (WGS) entry which is preliminary data.</text>
</comment>
<evidence type="ECO:0000313" key="3">
    <source>
        <dbReference type="Proteomes" id="UP001189429"/>
    </source>
</evidence>
<feature type="region of interest" description="Disordered" evidence="1">
    <location>
        <begin position="1"/>
        <end position="88"/>
    </location>
</feature>
<feature type="compositionally biased region" description="Gly residues" evidence="1">
    <location>
        <begin position="125"/>
        <end position="135"/>
    </location>
</feature>
<feature type="compositionally biased region" description="Low complexity" evidence="1">
    <location>
        <begin position="138"/>
        <end position="147"/>
    </location>
</feature>
<feature type="compositionally biased region" description="Basic and acidic residues" evidence="1">
    <location>
        <begin position="419"/>
        <end position="434"/>
    </location>
</feature>
<evidence type="ECO:0000256" key="1">
    <source>
        <dbReference type="SAM" id="MobiDB-lite"/>
    </source>
</evidence>
<protein>
    <submittedName>
        <fullName evidence="2">Uncharacterized protein</fullName>
    </submittedName>
</protein>
<sequence length="434" mass="46619">MPWRSPRRGEARRPAARGGPGQLAWPASSWPPEDVPRKAEAASRWSARGHPTTRLEEAEAAHRWPPRERTCHAAPLHSPVASPVVPPPPMPTFAPTPVSRAPIGRRARAGWPAPPAALQAPPGALGAGGALGGRRAGLRPAGGPRARTAVLARRRGREEARDEGMREGTRAARRGERSSLCPLCARRAHGHPKKHDARAPHWSRATVRAGAGRGHGMGRGRAAAAAGGHWRRGHWWEAGCAMACWPRLRSRPLASRAGEPPPMPNKNKKAHLTQRACTRLREEEEEEEEGGGGERRAVIIPLAPPRHESGDAQGCAKTKKTKMVRRTPQCGCSAAFPPPHATNAPQCHLLCATTTGRPDSEFIGVSLPGTTTGRDMDALISSARVRTVEQRGLKTKVFRHSFIAEADEKAEEQGGSGAKEGRGEAQEGRRSEAH</sequence>
<gene>
    <name evidence="2" type="ORF">PCOR1329_LOCUS11071</name>
</gene>
<proteinExistence type="predicted"/>
<dbReference type="Proteomes" id="UP001189429">
    <property type="component" value="Unassembled WGS sequence"/>
</dbReference>
<feature type="region of interest" description="Disordered" evidence="1">
    <location>
        <begin position="403"/>
        <end position="434"/>
    </location>
</feature>
<reference evidence="2" key="1">
    <citation type="submission" date="2023-10" db="EMBL/GenBank/DDBJ databases">
        <authorList>
            <person name="Chen Y."/>
            <person name="Shah S."/>
            <person name="Dougan E. K."/>
            <person name="Thang M."/>
            <person name="Chan C."/>
        </authorList>
    </citation>
    <scope>NUCLEOTIDE SEQUENCE [LARGE SCALE GENOMIC DNA]</scope>
</reference>
<accession>A0ABN9QHF1</accession>
<feature type="compositionally biased region" description="Basic and acidic residues" evidence="1">
    <location>
        <begin position="53"/>
        <end position="71"/>
    </location>
</feature>
<feature type="compositionally biased region" description="Low complexity" evidence="1">
    <location>
        <begin position="73"/>
        <end position="83"/>
    </location>
</feature>
<dbReference type="EMBL" id="CAUYUJ010003179">
    <property type="protein sequence ID" value="CAK0804168.1"/>
    <property type="molecule type" value="Genomic_DNA"/>
</dbReference>